<reference evidence="2 3" key="1">
    <citation type="submission" date="2014-11" db="EMBL/GenBank/DDBJ databases">
        <authorList>
            <person name="Wibberg Daniel"/>
        </authorList>
    </citation>
    <scope>NUCLEOTIDE SEQUENCE [LARGE SCALE GENOMIC DNA]</scope>
    <source>
        <strain evidence="2">Rhizoctonia solani AG1-IB 7/3/14</strain>
    </source>
</reference>
<protein>
    <submittedName>
        <fullName evidence="2">Uncharacterized protein</fullName>
    </submittedName>
</protein>
<evidence type="ECO:0000313" key="3">
    <source>
        <dbReference type="Proteomes" id="UP000059188"/>
    </source>
</evidence>
<dbReference type="AlphaFoldDB" id="A0A0B7FNR2"/>
<gene>
    <name evidence="2" type="ORF">RSOLAG1IB_02607</name>
</gene>
<accession>A0A0B7FNR2</accession>
<name>A0A0B7FNR2_THACB</name>
<evidence type="ECO:0000313" key="2">
    <source>
        <dbReference type="EMBL" id="CEL57863.1"/>
    </source>
</evidence>
<dbReference type="EMBL" id="LN679102">
    <property type="protein sequence ID" value="CEL57863.1"/>
    <property type="molecule type" value="Genomic_DNA"/>
</dbReference>
<feature type="region of interest" description="Disordered" evidence="1">
    <location>
        <begin position="45"/>
        <end position="77"/>
    </location>
</feature>
<proteinExistence type="predicted"/>
<sequence>MSSRPLNQIKCTSFSLNFHQFLIIEPHGVGCVMTFPEVAWRYPAGDMPRTRAGPRGVDPGQLRRIAKWEQSPSYPKK</sequence>
<keyword evidence="3" id="KW-1185">Reference proteome</keyword>
<dbReference type="Proteomes" id="UP000059188">
    <property type="component" value="Unassembled WGS sequence"/>
</dbReference>
<evidence type="ECO:0000256" key="1">
    <source>
        <dbReference type="SAM" id="MobiDB-lite"/>
    </source>
</evidence>
<organism evidence="2 3">
    <name type="scientific">Thanatephorus cucumeris (strain AG1-IB / isolate 7/3/14)</name>
    <name type="common">Lettuce bottom rot fungus</name>
    <name type="synonym">Rhizoctonia solani</name>
    <dbReference type="NCBI Taxonomy" id="1108050"/>
    <lineage>
        <taxon>Eukaryota</taxon>
        <taxon>Fungi</taxon>
        <taxon>Dikarya</taxon>
        <taxon>Basidiomycota</taxon>
        <taxon>Agaricomycotina</taxon>
        <taxon>Agaricomycetes</taxon>
        <taxon>Cantharellales</taxon>
        <taxon>Ceratobasidiaceae</taxon>
        <taxon>Rhizoctonia</taxon>
        <taxon>Rhizoctonia solani AG-1</taxon>
    </lineage>
</organism>